<accession>A0AAV2SKN8</accession>
<dbReference type="InterPro" id="IPR004353">
    <property type="entry name" value="Mon1"/>
</dbReference>
<dbReference type="GO" id="GO:0006623">
    <property type="term" value="P:protein targeting to vacuole"/>
    <property type="evidence" value="ECO:0007669"/>
    <property type="project" value="UniProtKB-UniRule"/>
</dbReference>
<dbReference type="InterPro" id="IPR043971">
    <property type="entry name" value="FUZ/MON1/HPS1_longin_2"/>
</dbReference>
<dbReference type="GO" id="GO:0035658">
    <property type="term" value="C:Mon1-Ccz1 complex"/>
    <property type="evidence" value="ECO:0007669"/>
    <property type="project" value="TreeGrafter"/>
</dbReference>
<evidence type="ECO:0000259" key="3">
    <source>
        <dbReference type="Pfam" id="PF19037"/>
    </source>
</evidence>
<organism evidence="4 5">
    <name type="scientific">Meganyctiphanes norvegica</name>
    <name type="common">Northern krill</name>
    <name type="synonym">Thysanopoda norvegica</name>
    <dbReference type="NCBI Taxonomy" id="48144"/>
    <lineage>
        <taxon>Eukaryota</taxon>
        <taxon>Metazoa</taxon>
        <taxon>Ecdysozoa</taxon>
        <taxon>Arthropoda</taxon>
        <taxon>Crustacea</taxon>
        <taxon>Multicrustacea</taxon>
        <taxon>Malacostraca</taxon>
        <taxon>Eumalacostraca</taxon>
        <taxon>Eucarida</taxon>
        <taxon>Euphausiacea</taxon>
        <taxon>Euphausiidae</taxon>
        <taxon>Meganyctiphanes</taxon>
    </lineage>
</organism>
<evidence type="ECO:0000259" key="2">
    <source>
        <dbReference type="Pfam" id="PF19036"/>
    </source>
</evidence>
<proteinExistence type="inferred from homology"/>
<gene>
    <name evidence="4" type="ORF">MNOR_LOCUS37496</name>
</gene>
<protein>
    <recommendedName>
        <fullName evidence="1">Vacuolar fusion protein MON1 homolog</fullName>
    </recommendedName>
</protein>
<evidence type="ECO:0000313" key="5">
    <source>
        <dbReference type="Proteomes" id="UP001497623"/>
    </source>
</evidence>
<reference evidence="4 5" key="1">
    <citation type="submission" date="2024-05" db="EMBL/GenBank/DDBJ databases">
        <authorList>
            <person name="Wallberg A."/>
        </authorList>
    </citation>
    <scope>NUCLEOTIDE SEQUENCE [LARGE SCALE GENOMIC DNA]</scope>
</reference>
<dbReference type="PANTHER" id="PTHR13027:SF7">
    <property type="entry name" value="VACUOLAR FUSION PROTEIN MON1 HOMOLOG"/>
    <property type="match status" value="1"/>
</dbReference>
<evidence type="ECO:0000256" key="1">
    <source>
        <dbReference type="RuleBase" id="RU367048"/>
    </source>
</evidence>
<dbReference type="Pfam" id="PF19037">
    <property type="entry name" value="Fuz_longin_2"/>
    <property type="match status" value="1"/>
</dbReference>
<comment type="similarity">
    <text evidence="1">Belongs to the MON1/SAND family.</text>
</comment>
<comment type="caution">
    <text evidence="4">The sequence shown here is derived from an EMBL/GenBank/DDBJ whole genome shotgun (WGS) entry which is preliminary data.</text>
</comment>
<dbReference type="PANTHER" id="PTHR13027">
    <property type="entry name" value="SAND PROTEIN-RELATED"/>
    <property type="match status" value="1"/>
</dbReference>
<dbReference type="PRINTS" id="PR01546">
    <property type="entry name" value="YEAST73DUF"/>
</dbReference>
<sequence length="487" mass="55420">METSITEMVYVYLQVLELTIIVSNEGGGGWGSGGCGTAGNMINKNVSIFEDRKEGDFRHTNQSGSCHLVKNSASIEARVNELMNNKTTKMIGIGESNVSIIGGIRDQNEHFENLINTLASIEAEIHQKYYTPMEVSKTESYELCLSNKHHVIVLRHGIEDKLVTLFGLMQALVSFVADSDDVMRCIKAGDHMFVFLVKSPLILVAVSHSAASFPQLIMQLTYVHNQIVSVMTGSALTRMFEKRRNYDFRHMLGGSERLLDHLLKLLDSHPSFLLGAIQCLPLPASIRDTITQTIIQYCAKIKNLVFGLIIVRNQLVSLVRMKKFLLHPADLHLLFNLVHSTESLKSSENWMPICLPKFDPNGYLYGHVSYLSDDCEACLLLLTVDREQFFTLSEAKQKIVDYRRHRHALTGNNSHLHTAAQYSIYFMAKSFFLHRSVNQVYTISPAYNKRYHFLINLKRIVEYYYGPYNRGDNVRGQIYMIFTLMEN</sequence>
<evidence type="ECO:0000313" key="4">
    <source>
        <dbReference type="EMBL" id="CAL4200053.1"/>
    </source>
</evidence>
<dbReference type="EMBL" id="CAXKWB010076087">
    <property type="protein sequence ID" value="CAL4200053.1"/>
    <property type="molecule type" value="Genomic_DNA"/>
</dbReference>
<feature type="domain" description="FUZ/MON1/HPS1 first Longin" evidence="2">
    <location>
        <begin position="143"/>
        <end position="262"/>
    </location>
</feature>
<dbReference type="Pfam" id="PF19036">
    <property type="entry name" value="Fuz_longin_1"/>
    <property type="match status" value="1"/>
</dbReference>
<dbReference type="GO" id="GO:0032510">
    <property type="term" value="P:endosome to lysosome transport via multivesicular body sorting pathway"/>
    <property type="evidence" value="ECO:0007669"/>
    <property type="project" value="TreeGrafter"/>
</dbReference>
<name>A0AAV2SKN8_MEGNR</name>
<feature type="domain" description="FUZ/MON1/HPS1 second Longin" evidence="3">
    <location>
        <begin position="302"/>
        <end position="400"/>
    </location>
</feature>
<dbReference type="InterPro" id="IPR043972">
    <property type="entry name" value="FUZ/MON1/HPS1_longin_1"/>
</dbReference>
<dbReference type="Proteomes" id="UP001497623">
    <property type="component" value="Unassembled WGS sequence"/>
</dbReference>
<keyword evidence="5" id="KW-1185">Reference proteome</keyword>
<feature type="non-terminal residue" evidence="4">
    <location>
        <position position="487"/>
    </location>
</feature>
<dbReference type="AlphaFoldDB" id="A0AAV2SKN8"/>
<comment type="function">
    <text evidence="1">Plays an important role in membrane trafficking through the secretory apparatus.</text>
</comment>